<proteinExistence type="inferred from homology"/>
<dbReference type="InterPro" id="IPR006700">
    <property type="entry name" value="RsmE"/>
</dbReference>
<dbReference type="PANTHER" id="PTHR30027:SF3">
    <property type="entry name" value="16S RRNA (URACIL(1498)-N(3))-METHYLTRANSFERASE"/>
    <property type="match status" value="1"/>
</dbReference>
<dbReference type="Gene3D" id="3.40.1280.10">
    <property type="match status" value="1"/>
</dbReference>
<dbReference type="InterPro" id="IPR029028">
    <property type="entry name" value="Alpha/beta_knot_MTases"/>
</dbReference>
<dbReference type="NCBIfam" id="NF008696">
    <property type="entry name" value="PRK11713.3-5"/>
    <property type="match status" value="1"/>
</dbReference>
<keyword evidence="16" id="KW-1185">Reference proteome</keyword>
<dbReference type="GO" id="GO:0070042">
    <property type="term" value="F:rRNA (uridine-N3-)-methyltransferase activity"/>
    <property type="evidence" value="ECO:0007669"/>
    <property type="project" value="TreeGrafter"/>
</dbReference>
<dbReference type="Gene3D" id="2.40.240.20">
    <property type="entry name" value="Hypothetical PUA domain-like, domain 1"/>
    <property type="match status" value="1"/>
</dbReference>
<evidence type="ECO:0000256" key="4">
    <source>
        <dbReference type="ARBA" id="ARBA00013673"/>
    </source>
</evidence>
<dbReference type="PANTHER" id="PTHR30027">
    <property type="entry name" value="RIBOSOMAL RNA SMALL SUBUNIT METHYLTRANSFERASE E"/>
    <property type="match status" value="1"/>
</dbReference>
<evidence type="ECO:0000256" key="12">
    <source>
        <dbReference type="PIRNR" id="PIRNR015601"/>
    </source>
</evidence>
<dbReference type="Proteomes" id="UP000528286">
    <property type="component" value="Unassembled WGS sequence"/>
</dbReference>
<dbReference type="AlphaFoldDB" id="A0A7W6NJX8"/>
<dbReference type="EC" id="2.1.1.193" evidence="3 12"/>
<comment type="caution">
    <text evidence="15">The sequence shown here is derived from an EMBL/GenBank/DDBJ whole genome shotgun (WGS) entry which is preliminary data.</text>
</comment>
<comment type="similarity">
    <text evidence="2 12">Belongs to the RNA methyltransferase RsmE family.</text>
</comment>
<evidence type="ECO:0000256" key="1">
    <source>
        <dbReference type="ARBA" id="ARBA00004496"/>
    </source>
</evidence>
<evidence type="ECO:0000313" key="15">
    <source>
        <dbReference type="EMBL" id="MBB4064268.1"/>
    </source>
</evidence>
<comment type="subcellular location">
    <subcellularLocation>
        <location evidence="1 12">Cytoplasm</location>
    </subcellularLocation>
</comment>
<dbReference type="SUPFAM" id="SSF75217">
    <property type="entry name" value="alpha/beta knot"/>
    <property type="match status" value="1"/>
</dbReference>
<evidence type="ECO:0000313" key="16">
    <source>
        <dbReference type="Proteomes" id="UP000528286"/>
    </source>
</evidence>
<protein>
    <recommendedName>
        <fullName evidence="4 12">Ribosomal RNA small subunit methyltransferase E</fullName>
        <ecNumber evidence="3 12">2.1.1.193</ecNumber>
    </recommendedName>
</protein>
<reference evidence="15 16" key="1">
    <citation type="submission" date="2020-08" db="EMBL/GenBank/DDBJ databases">
        <title>Genomic Encyclopedia of Type Strains, Phase IV (KMG-IV): sequencing the most valuable type-strain genomes for metagenomic binning, comparative biology and taxonomic classification.</title>
        <authorList>
            <person name="Goeker M."/>
        </authorList>
    </citation>
    <scope>NUCLEOTIDE SEQUENCE [LARGE SCALE GENOMIC DNA]</scope>
    <source>
        <strain evidence="15 16">DSM 29853</strain>
    </source>
</reference>
<dbReference type="EMBL" id="JACIEZ010000002">
    <property type="protein sequence ID" value="MBB4064268.1"/>
    <property type="molecule type" value="Genomic_DNA"/>
</dbReference>
<evidence type="ECO:0000256" key="2">
    <source>
        <dbReference type="ARBA" id="ARBA00005528"/>
    </source>
</evidence>
<evidence type="ECO:0000259" key="13">
    <source>
        <dbReference type="Pfam" id="PF04452"/>
    </source>
</evidence>
<keyword evidence="9 12" id="KW-0949">S-adenosyl-L-methionine</keyword>
<evidence type="ECO:0000256" key="7">
    <source>
        <dbReference type="ARBA" id="ARBA00022603"/>
    </source>
</evidence>
<dbReference type="NCBIfam" id="TIGR00046">
    <property type="entry name" value="RsmE family RNA methyltransferase"/>
    <property type="match status" value="1"/>
</dbReference>
<evidence type="ECO:0000256" key="6">
    <source>
        <dbReference type="ARBA" id="ARBA00022552"/>
    </source>
</evidence>
<evidence type="ECO:0000256" key="9">
    <source>
        <dbReference type="ARBA" id="ARBA00022691"/>
    </source>
</evidence>
<accession>A0A7W6NJX8</accession>
<evidence type="ECO:0000256" key="8">
    <source>
        <dbReference type="ARBA" id="ARBA00022679"/>
    </source>
</evidence>
<comment type="catalytic activity">
    <reaction evidence="11 12">
        <text>uridine(1498) in 16S rRNA + S-adenosyl-L-methionine = N(3)-methyluridine(1498) in 16S rRNA + S-adenosyl-L-homocysteine + H(+)</text>
        <dbReference type="Rhea" id="RHEA:42920"/>
        <dbReference type="Rhea" id="RHEA-COMP:10283"/>
        <dbReference type="Rhea" id="RHEA-COMP:10284"/>
        <dbReference type="ChEBI" id="CHEBI:15378"/>
        <dbReference type="ChEBI" id="CHEBI:57856"/>
        <dbReference type="ChEBI" id="CHEBI:59789"/>
        <dbReference type="ChEBI" id="CHEBI:65315"/>
        <dbReference type="ChEBI" id="CHEBI:74502"/>
        <dbReference type="EC" id="2.1.1.193"/>
    </reaction>
</comment>
<evidence type="ECO:0000256" key="5">
    <source>
        <dbReference type="ARBA" id="ARBA00022490"/>
    </source>
</evidence>
<name>A0A7W6NJX8_9HYPH</name>
<dbReference type="Pfam" id="PF20260">
    <property type="entry name" value="PUA_4"/>
    <property type="match status" value="1"/>
</dbReference>
<evidence type="ECO:0000259" key="14">
    <source>
        <dbReference type="Pfam" id="PF20260"/>
    </source>
</evidence>
<dbReference type="CDD" id="cd18084">
    <property type="entry name" value="RsmE-like"/>
    <property type="match status" value="1"/>
</dbReference>
<gene>
    <name evidence="15" type="ORF">GGR23_001445</name>
</gene>
<comment type="function">
    <text evidence="10 12">Specifically methylates the N3 position of the uracil ring of uridine 1498 (m3U1498) in 16S rRNA. Acts on the fully assembled 30S ribosomal subunit.</text>
</comment>
<evidence type="ECO:0000256" key="11">
    <source>
        <dbReference type="ARBA" id="ARBA00047944"/>
    </source>
</evidence>
<evidence type="ECO:0000256" key="3">
    <source>
        <dbReference type="ARBA" id="ARBA00012328"/>
    </source>
</evidence>
<dbReference type="InterPro" id="IPR046886">
    <property type="entry name" value="RsmE_MTase_dom"/>
</dbReference>
<keyword evidence="5 12" id="KW-0963">Cytoplasm</keyword>
<dbReference type="GO" id="GO:0070475">
    <property type="term" value="P:rRNA base methylation"/>
    <property type="evidence" value="ECO:0007669"/>
    <property type="project" value="TreeGrafter"/>
</dbReference>
<dbReference type="PIRSF" id="PIRSF015601">
    <property type="entry name" value="MTase_slr0722"/>
    <property type="match status" value="1"/>
</dbReference>
<dbReference type="SUPFAM" id="SSF88697">
    <property type="entry name" value="PUA domain-like"/>
    <property type="match status" value="1"/>
</dbReference>
<feature type="domain" description="Ribosomal RNA small subunit methyltransferase E methyltransferase" evidence="13">
    <location>
        <begin position="80"/>
        <end position="238"/>
    </location>
</feature>
<dbReference type="GO" id="GO:0005737">
    <property type="term" value="C:cytoplasm"/>
    <property type="evidence" value="ECO:0007669"/>
    <property type="project" value="UniProtKB-SubCell"/>
</dbReference>
<keyword evidence="7 12" id="KW-0489">Methyltransferase</keyword>
<dbReference type="InterPro" id="IPR015947">
    <property type="entry name" value="PUA-like_sf"/>
</dbReference>
<dbReference type="InterPro" id="IPR029026">
    <property type="entry name" value="tRNA_m1G_MTases_N"/>
</dbReference>
<dbReference type="Pfam" id="PF04452">
    <property type="entry name" value="Methyltrans_RNA"/>
    <property type="match status" value="1"/>
</dbReference>
<organism evidence="15 16">
    <name type="scientific">Gellertiella hungarica</name>
    <dbReference type="NCBI Taxonomy" id="1572859"/>
    <lineage>
        <taxon>Bacteria</taxon>
        <taxon>Pseudomonadati</taxon>
        <taxon>Pseudomonadota</taxon>
        <taxon>Alphaproteobacteria</taxon>
        <taxon>Hyphomicrobiales</taxon>
        <taxon>Rhizobiaceae</taxon>
        <taxon>Gellertiella</taxon>
    </lineage>
</organism>
<dbReference type="RefSeq" id="WP_183365503.1">
    <property type="nucleotide sequence ID" value="NZ_JACIEZ010000002.1"/>
</dbReference>
<evidence type="ECO:0000256" key="10">
    <source>
        <dbReference type="ARBA" id="ARBA00025699"/>
    </source>
</evidence>
<dbReference type="InterPro" id="IPR046887">
    <property type="entry name" value="RsmE_PUA-like"/>
</dbReference>
<keyword evidence="6 12" id="KW-0698">rRNA processing</keyword>
<keyword evidence="8 12" id="KW-0808">Transferase</keyword>
<feature type="domain" description="Ribosomal RNA small subunit methyltransferase E PUA-like" evidence="14">
    <location>
        <begin position="25"/>
        <end position="68"/>
    </location>
</feature>
<sequence length="245" mass="27067">MRANFRMQRLFVREDLGTGAEIAATDDQFHYLAHVLRMETDAELLVFNGRDGEWRARLTYPTKKRIRLSMLEQTRPQPPQPDLVYVFAPLKVGRMDYLVQKAVEMGAGVLQPALTQHTQGKAPSSDKIEANVIEAAEQCGVLAVPAVKPARKLSDILSDWDGERTLIYCDEGDEGQNPLPVLARIATQKLGLLVGPEGGFSEDERRQLRSLPFVTAIPLGPRILRADTAAVAALAVVQAAIGDWR</sequence>